<protein>
    <submittedName>
        <fullName evidence="1">Uncharacterized protein</fullName>
    </submittedName>
</protein>
<comment type="caution">
    <text evidence="1">The sequence shown here is derived from an EMBL/GenBank/DDBJ whole genome shotgun (WGS) entry which is preliminary data.</text>
</comment>
<reference evidence="1 2" key="1">
    <citation type="submission" date="2018-06" db="EMBL/GenBank/DDBJ databases">
        <authorList>
            <consortium name="Pathogen Informatics"/>
            <person name="Doyle S."/>
        </authorList>
    </citation>
    <scope>NUCLEOTIDE SEQUENCE [LARGE SCALE GENOMIC DNA]</scope>
    <source>
        <strain evidence="1 2">NCTC13063</strain>
    </source>
</reference>
<dbReference type="AlphaFoldDB" id="A0AAQ1UJU6"/>
<dbReference type="Proteomes" id="UP000255283">
    <property type="component" value="Unassembled WGS sequence"/>
</dbReference>
<accession>A0AAQ1UJU6</accession>
<proteinExistence type="predicted"/>
<name>A0AAQ1UJU6_9BACT</name>
<sequence>MFFNIVYGMNDMLKSRNKSIDRFARACLQNRTSSSMNMRKEKGNDKQKPEACEMSLVSYPLKKGQKVENECFGT</sequence>
<evidence type="ECO:0000313" key="1">
    <source>
        <dbReference type="EMBL" id="SUB80856.1"/>
    </source>
</evidence>
<evidence type="ECO:0000313" key="2">
    <source>
        <dbReference type="Proteomes" id="UP000255283"/>
    </source>
</evidence>
<dbReference type="EMBL" id="UGTJ01000001">
    <property type="protein sequence ID" value="SUB80856.1"/>
    <property type="molecule type" value="Genomic_DNA"/>
</dbReference>
<gene>
    <name evidence="1" type="ORF">NCTC13063_02157</name>
</gene>
<organism evidence="1 2">
    <name type="scientific">Segatella buccae</name>
    <dbReference type="NCBI Taxonomy" id="28126"/>
    <lineage>
        <taxon>Bacteria</taxon>
        <taxon>Pseudomonadati</taxon>
        <taxon>Bacteroidota</taxon>
        <taxon>Bacteroidia</taxon>
        <taxon>Bacteroidales</taxon>
        <taxon>Prevotellaceae</taxon>
        <taxon>Segatella</taxon>
    </lineage>
</organism>